<feature type="chain" id="PRO_5041336089" evidence="1">
    <location>
        <begin position="18"/>
        <end position="708"/>
    </location>
</feature>
<evidence type="ECO:0000256" key="1">
    <source>
        <dbReference type="SAM" id="SignalP"/>
    </source>
</evidence>
<dbReference type="Proteomes" id="UP001157355">
    <property type="component" value="Unassembled WGS sequence"/>
</dbReference>
<keyword evidence="3" id="KW-1185">Reference proteome</keyword>
<name>A0AA37TQJ1_9RHOB</name>
<protein>
    <submittedName>
        <fullName evidence="2">Uncharacterized protein</fullName>
    </submittedName>
</protein>
<reference evidence="2 3" key="1">
    <citation type="journal article" date="2014" name="Int. J. Syst. Evol. Microbiol.">
        <title>Complete genome sequence of Corynebacterium casei LMG S-19264T (=DSM 44701T), isolated from a smear-ripened cheese.</title>
        <authorList>
            <consortium name="US DOE Joint Genome Institute (JGI-PGF)"/>
            <person name="Walter F."/>
            <person name="Albersmeier A."/>
            <person name="Kalinowski J."/>
            <person name="Ruckert C."/>
        </authorList>
    </citation>
    <scope>NUCLEOTIDE SEQUENCE [LARGE SCALE GENOMIC DNA]</scope>
    <source>
        <strain evidence="2 3">NBRC 111766</strain>
    </source>
</reference>
<proteinExistence type="predicted"/>
<dbReference type="AlphaFoldDB" id="A0AA37TQJ1"/>
<keyword evidence="1" id="KW-0732">Signal</keyword>
<sequence>MIRFAFAFWLVLLNAAAADPVLVKSGEHDGFTRLVLEFESPVDWQVGRTDDGYLLHVRNVSPNYDFSQAFKAIGKGRLAGISSDPDSGDLQLAVACACYAIPFEFRPGIVVIDLKDGKPPKGSSFEEPLAARHKPESAKLPVPHYDWAQNVVLDLRAEREPIPQATLAPPPSSDPALQTLRESLLHQLSRGASQGVIDIAITPAASADTENHAPASARIGLGELPGLSVTDGLPTHDTIGAEGQNCIDPERLAVSTWGDDTPIFAQMAASSQGLVGEFDQQDDLILERAIRFHLFIGFGAEAKQLLLAFPGDQPDRAIWQSMANLVDGNPDPQSAFLAQQSCDGPSALWAILAQDNLKDAHGVNTNAAFLAFSALPIGLRRGLGPTLADRLMAVGATDVAMRVRDAILRAPGGAGSETSLLQAKLEMYQGQPAIAEATLKTMVVDPGPGTPAALVALIEAQVAQDLPVDPNIVTALEAVVAEQPDLAAAPAALLLAKAASGDLDGAFALLPTAPETEPKLWRILALLGTDDEILRHAVLPREAAMPASQPDAGPMLAKRLLNLGLADASLQWLDAETTADPLLLATIHLQRRDGRAVVRVLTGENSKPALVLRAQAMQQIGDEAAAALIYAQAGDAIAESRALAKSENWQQVSLRGEEHWKQAASALIQPAASGAAGDGPLAEGKRLIDNSDATLGVVQSLLAQVEAP</sequence>
<dbReference type="RefSeq" id="WP_284323426.1">
    <property type="nucleotide sequence ID" value="NZ_BSPP01000002.1"/>
</dbReference>
<feature type="signal peptide" evidence="1">
    <location>
        <begin position="1"/>
        <end position="17"/>
    </location>
</feature>
<accession>A0AA37TQJ1</accession>
<comment type="caution">
    <text evidence="2">The sequence shown here is derived from an EMBL/GenBank/DDBJ whole genome shotgun (WGS) entry which is preliminary data.</text>
</comment>
<gene>
    <name evidence="2" type="ORF">GCM10010873_01710</name>
</gene>
<organism evidence="2 3">
    <name type="scientific">Cypionkella aquatica</name>
    <dbReference type="NCBI Taxonomy" id="1756042"/>
    <lineage>
        <taxon>Bacteria</taxon>
        <taxon>Pseudomonadati</taxon>
        <taxon>Pseudomonadota</taxon>
        <taxon>Alphaproteobacteria</taxon>
        <taxon>Rhodobacterales</taxon>
        <taxon>Paracoccaceae</taxon>
        <taxon>Cypionkella</taxon>
    </lineage>
</organism>
<dbReference type="EMBL" id="BSPP01000002">
    <property type="protein sequence ID" value="GLS85198.1"/>
    <property type="molecule type" value="Genomic_DNA"/>
</dbReference>
<evidence type="ECO:0000313" key="2">
    <source>
        <dbReference type="EMBL" id="GLS85198.1"/>
    </source>
</evidence>
<evidence type="ECO:0000313" key="3">
    <source>
        <dbReference type="Proteomes" id="UP001157355"/>
    </source>
</evidence>